<evidence type="ECO:0000313" key="1">
    <source>
        <dbReference type="EMBL" id="KAJ1178267.1"/>
    </source>
</evidence>
<dbReference type="PANTHER" id="PTHR34349:SF1">
    <property type="entry name" value="PROTEIN PHOSPHATASE 1 REGULATORY SUBUNIT 32"/>
    <property type="match status" value="1"/>
</dbReference>
<dbReference type="EMBL" id="JANPWB010000006">
    <property type="protein sequence ID" value="KAJ1178267.1"/>
    <property type="molecule type" value="Genomic_DNA"/>
</dbReference>
<evidence type="ECO:0008006" key="3">
    <source>
        <dbReference type="Google" id="ProtNLM"/>
    </source>
</evidence>
<evidence type="ECO:0000313" key="2">
    <source>
        <dbReference type="Proteomes" id="UP001066276"/>
    </source>
</evidence>
<name>A0AAV7TNW9_PLEWA</name>
<sequence>MGRLPLSTIDPHVRTSKGGSADSLKFYSTSYATSYGKEGFSPRRGQHAGAGYNSNLRSTVRYSPSLDRVDNPSLGFLLQDNYSTITSKHFRPLEGPKGKEVLPWSLHQTDSGFRRSAGLSHPCSKVVKSVFVDTQDHGSETIAGIPGKHRPLLFQMQGKGSADWENCRHGPSFMSTEYRARFHEGPSCIPGRFQGKKVGVKENTGFTEGSDLEPITYTPKSQYRQDVPIGDPSHPLGVSITKTDFLPSTGQKGNEFLPALSQRAMHDSGFTRDCDKWTKGKGAPESSVMKQTFKGLQRPSPTQTDILERVDCGKKEQTGFSENNKMYVASATAPNHPEPYLTSYNLRFHDRTPLGLDREGWTRGGIQKIQPSSFSANNVSRKLGTCANSTETLRQLHPHVASTFKAMDPFYDDHTHDKAFRPVHLIC</sequence>
<dbReference type="PANTHER" id="PTHR34349">
    <property type="entry name" value="PROTEIN PHOSPHATASE 1 REGULATORY SUBUNIT 32"/>
    <property type="match status" value="1"/>
</dbReference>
<comment type="caution">
    <text evidence="1">The sequence shown here is derived from an EMBL/GenBank/DDBJ whole genome shotgun (WGS) entry which is preliminary data.</text>
</comment>
<accession>A0AAV7TNW9</accession>
<reference evidence="1" key="1">
    <citation type="journal article" date="2022" name="bioRxiv">
        <title>Sequencing and chromosome-scale assembly of the giantPleurodeles waltlgenome.</title>
        <authorList>
            <person name="Brown T."/>
            <person name="Elewa A."/>
            <person name="Iarovenko S."/>
            <person name="Subramanian E."/>
            <person name="Araus A.J."/>
            <person name="Petzold A."/>
            <person name="Susuki M."/>
            <person name="Suzuki K.-i.T."/>
            <person name="Hayashi T."/>
            <person name="Toyoda A."/>
            <person name="Oliveira C."/>
            <person name="Osipova E."/>
            <person name="Leigh N.D."/>
            <person name="Simon A."/>
            <person name="Yun M.H."/>
        </authorList>
    </citation>
    <scope>NUCLEOTIDE SEQUENCE</scope>
    <source>
        <strain evidence="1">20211129_DDA</strain>
        <tissue evidence="1">Liver</tissue>
    </source>
</reference>
<proteinExistence type="predicted"/>
<dbReference type="InterPro" id="IPR031410">
    <property type="entry name" value="SAXO4"/>
</dbReference>
<gene>
    <name evidence="1" type="ORF">NDU88_003514</name>
</gene>
<dbReference type="Proteomes" id="UP001066276">
    <property type="component" value="Chromosome 3_2"/>
</dbReference>
<dbReference type="GO" id="GO:0019902">
    <property type="term" value="F:phosphatase binding"/>
    <property type="evidence" value="ECO:0007669"/>
    <property type="project" value="TreeGrafter"/>
</dbReference>
<dbReference type="Pfam" id="PF15691">
    <property type="entry name" value="PPP1R32"/>
    <property type="match status" value="1"/>
</dbReference>
<protein>
    <recommendedName>
        <fullName evidence="3">Protein phosphatase 1 regulatory subunit 32</fullName>
    </recommendedName>
</protein>
<dbReference type="AlphaFoldDB" id="A0AAV7TNW9"/>
<organism evidence="1 2">
    <name type="scientific">Pleurodeles waltl</name>
    <name type="common">Iberian ribbed newt</name>
    <dbReference type="NCBI Taxonomy" id="8319"/>
    <lineage>
        <taxon>Eukaryota</taxon>
        <taxon>Metazoa</taxon>
        <taxon>Chordata</taxon>
        <taxon>Craniata</taxon>
        <taxon>Vertebrata</taxon>
        <taxon>Euteleostomi</taxon>
        <taxon>Amphibia</taxon>
        <taxon>Batrachia</taxon>
        <taxon>Caudata</taxon>
        <taxon>Salamandroidea</taxon>
        <taxon>Salamandridae</taxon>
        <taxon>Pleurodelinae</taxon>
        <taxon>Pleurodeles</taxon>
    </lineage>
</organism>
<keyword evidence="2" id="KW-1185">Reference proteome</keyword>